<evidence type="ECO:0000313" key="2">
    <source>
        <dbReference type="Proteomes" id="UP001163603"/>
    </source>
</evidence>
<evidence type="ECO:0000313" key="1">
    <source>
        <dbReference type="EMBL" id="KAJ0021203.1"/>
    </source>
</evidence>
<proteinExistence type="predicted"/>
<comment type="caution">
    <text evidence="1">The sequence shown here is derived from an EMBL/GenBank/DDBJ whole genome shotgun (WGS) entry which is preliminary data.</text>
</comment>
<protein>
    <submittedName>
        <fullName evidence="1">Uncharacterized protein</fullName>
    </submittedName>
</protein>
<reference evidence="2" key="1">
    <citation type="journal article" date="2023" name="G3 (Bethesda)">
        <title>Genome assembly and association tests identify interacting loci associated with vigor, precocity, and sex in interspecific pistachio rootstocks.</title>
        <authorList>
            <person name="Palmer W."/>
            <person name="Jacygrad E."/>
            <person name="Sagayaradj S."/>
            <person name="Cavanaugh K."/>
            <person name="Han R."/>
            <person name="Bertier L."/>
            <person name="Beede B."/>
            <person name="Kafkas S."/>
            <person name="Golino D."/>
            <person name="Preece J."/>
            <person name="Michelmore R."/>
        </authorList>
    </citation>
    <scope>NUCLEOTIDE SEQUENCE [LARGE SCALE GENOMIC DNA]</scope>
</reference>
<accession>A0ACC0XQ20</accession>
<dbReference type="EMBL" id="CM047746">
    <property type="protein sequence ID" value="KAJ0021203.1"/>
    <property type="molecule type" value="Genomic_DNA"/>
</dbReference>
<gene>
    <name evidence="1" type="ORF">Pint_30917</name>
</gene>
<name>A0ACC0XQ20_9ROSI</name>
<dbReference type="Proteomes" id="UP001163603">
    <property type="component" value="Chromosome 11"/>
</dbReference>
<organism evidence="1 2">
    <name type="scientific">Pistacia integerrima</name>
    <dbReference type="NCBI Taxonomy" id="434235"/>
    <lineage>
        <taxon>Eukaryota</taxon>
        <taxon>Viridiplantae</taxon>
        <taxon>Streptophyta</taxon>
        <taxon>Embryophyta</taxon>
        <taxon>Tracheophyta</taxon>
        <taxon>Spermatophyta</taxon>
        <taxon>Magnoliopsida</taxon>
        <taxon>eudicotyledons</taxon>
        <taxon>Gunneridae</taxon>
        <taxon>Pentapetalae</taxon>
        <taxon>rosids</taxon>
        <taxon>malvids</taxon>
        <taxon>Sapindales</taxon>
        <taxon>Anacardiaceae</taxon>
        <taxon>Pistacia</taxon>
    </lineage>
</organism>
<keyword evidence="2" id="KW-1185">Reference proteome</keyword>
<sequence length="238" mass="26260">MALGEQSTELNQCSEFVDSFWWSVACVNNFWWFLGGGRSLLGWLSTILGSGSSIFGVPIVACFWAVKFTGKNYSAWEFQFRLFVMGKGLWGHIDGSDQALTDVPKLTQCQTKNARWLMLLKAKARDETCGKFNASAAWNTGILLPTATVDSATLALFEKPVIKFLSEEICIMPEKISNAPPSTTVALFEKPVTKFLSKEICIMPEKISNAPPSVSNISNILISVIVAVRKISSRSDFI</sequence>